<dbReference type="eggNOG" id="COG2226">
    <property type="taxonomic scope" value="Bacteria"/>
</dbReference>
<gene>
    <name evidence="2" type="ORF">JCM19294_728</name>
</gene>
<accession>A0A090Q535</accession>
<keyword evidence="3" id="KW-1185">Reference proteome</keyword>
<comment type="caution">
    <text evidence="2">The sequence shown here is derived from an EMBL/GenBank/DDBJ whole genome shotgun (WGS) entry which is preliminary data.</text>
</comment>
<dbReference type="Pfam" id="PF13847">
    <property type="entry name" value="Methyltransf_31"/>
    <property type="match status" value="1"/>
</dbReference>
<dbReference type="SUPFAM" id="SSF53335">
    <property type="entry name" value="S-adenosyl-L-methionine-dependent methyltransferases"/>
    <property type="match status" value="1"/>
</dbReference>
<evidence type="ECO:0000313" key="2">
    <source>
        <dbReference type="EMBL" id="GAK98095.1"/>
    </source>
</evidence>
<evidence type="ECO:0000313" key="3">
    <source>
        <dbReference type="Proteomes" id="UP000029221"/>
    </source>
</evidence>
<dbReference type="Gene3D" id="3.40.50.150">
    <property type="entry name" value="Vaccinia Virus protein VP39"/>
    <property type="match status" value="1"/>
</dbReference>
<name>A0A090Q535_9FLAO</name>
<reference evidence="2" key="1">
    <citation type="journal article" date="2014" name="Genome Announc.">
        <title>Draft Genome Sequences of Marine Flavobacterium Nonlabens Strains NR17, NR24, NR27, NR32, NR33, and Ara13.</title>
        <authorList>
            <person name="Nakanishi M."/>
            <person name="Meirelles P."/>
            <person name="Suzuki R."/>
            <person name="Takatani N."/>
            <person name="Mino S."/>
            <person name="Suda W."/>
            <person name="Oshima K."/>
            <person name="Hattori M."/>
            <person name="Ohkuma M."/>
            <person name="Hosokawa M."/>
            <person name="Miyashita K."/>
            <person name="Thompson F.L."/>
            <person name="Niwa A."/>
            <person name="Sawabe T."/>
            <person name="Sawabe T."/>
        </authorList>
    </citation>
    <scope>NUCLEOTIDE SEQUENCE [LARGE SCALE GENOMIC DNA]</scope>
    <source>
        <strain evidence="2">JCM 19294</strain>
    </source>
</reference>
<dbReference type="PANTHER" id="PTHR43861">
    <property type="entry name" value="TRANS-ACONITATE 2-METHYLTRANSFERASE-RELATED"/>
    <property type="match status" value="1"/>
</dbReference>
<dbReference type="EMBL" id="BBML01000009">
    <property type="protein sequence ID" value="GAK98095.1"/>
    <property type="molecule type" value="Genomic_DNA"/>
</dbReference>
<proteinExistence type="predicted"/>
<dbReference type="STRING" id="319236.BST91_04895"/>
<feature type="domain" description="Methyltransferase" evidence="1">
    <location>
        <begin position="64"/>
        <end position="152"/>
    </location>
</feature>
<dbReference type="InterPro" id="IPR029063">
    <property type="entry name" value="SAM-dependent_MTases_sf"/>
</dbReference>
<organism evidence="2 3">
    <name type="scientific">Nonlabens tegetincola</name>
    <dbReference type="NCBI Taxonomy" id="323273"/>
    <lineage>
        <taxon>Bacteria</taxon>
        <taxon>Pseudomonadati</taxon>
        <taxon>Bacteroidota</taxon>
        <taxon>Flavobacteriia</taxon>
        <taxon>Flavobacteriales</taxon>
        <taxon>Flavobacteriaceae</taxon>
        <taxon>Nonlabens</taxon>
    </lineage>
</organism>
<dbReference type="RefSeq" id="WP_042280117.1">
    <property type="nucleotide sequence ID" value="NZ_BBML01000009.1"/>
</dbReference>
<protein>
    <submittedName>
        <fullName evidence="2">SAM-dependent methyltransferases</fullName>
    </submittedName>
</protein>
<sequence length="240" mass="27949">MANLSHIRYNRDLRNDLPELMDAPDINPDTLKAAVEDINKVNNLLGGYRFTLKAIKNIINKTTNKNLNIVDLGCSNGSMLRYLHDHLDNSEIEFLGIDLSAQSIDNARNLSKGYDRVRFRESDILDLTAQDIKCDILISTLTFHHFTDTQIIEFLKKAKELGTQHIIINDLHRHYLAFVFFKYLSPIFIKNYISRHDGLISIASGFKKSDFRKYAQEAKCTSYRLNWKWSFRYVWLISLE</sequence>
<dbReference type="InterPro" id="IPR025714">
    <property type="entry name" value="Methyltranfer_dom"/>
</dbReference>
<dbReference type="GO" id="GO:0032259">
    <property type="term" value="P:methylation"/>
    <property type="evidence" value="ECO:0007669"/>
    <property type="project" value="UniProtKB-KW"/>
</dbReference>
<dbReference type="CDD" id="cd02440">
    <property type="entry name" value="AdoMet_MTases"/>
    <property type="match status" value="1"/>
</dbReference>
<dbReference type="PANTHER" id="PTHR43861:SF1">
    <property type="entry name" value="TRANS-ACONITATE 2-METHYLTRANSFERASE"/>
    <property type="match status" value="1"/>
</dbReference>
<keyword evidence="2" id="KW-0808">Transferase</keyword>
<dbReference type="GO" id="GO:0008168">
    <property type="term" value="F:methyltransferase activity"/>
    <property type="evidence" value="ECO:0007669"/>
    <property type="project" value="UniProtKB-KW"/>
</dbReference>
<dbReference type="AlphaFoldDB" id="A0A090Q535"/>
<evidence type="ECO:0000259" key="1">
    <source>
        <dbReference type="Pfam" id="PF13847"/>
    </source>
</evidence>
<dbReference type="Proteomes" id="UP000029221">
    <property type="component" value="Unassembled WGS sequence"/>
</dbReference>
<keyword evidence="2" id="KW-0489">Methyltransferase</keyword>